<keyword evidence="9" id="KW-1185">Reference proteome</keyword>
<evidence type="ECO:0000256" key="4">
    <source>
        <dbReference type="ARBA" id="ARBA00022989"/>
    </source>
</evidence>
<dbReference type="GO" id="GO:0005886">
    <property type="term" value="C:plasma membrane"/>
    <property type="evidence" value="ECO:0007669"/>
    <property type="project" value="UniProtKB-SubCell"/>
</dbReference>
<dbReference type="RefSeq" id="WP_079726103.1">
    <property type="nucleotide sequence ID" value="NZ_BMCL01000004.1"/>
</dbReference>
<accession>A0A1T5M1G2</accession>
<feature type="transmembrane region" description="Helical" evidence="6">
    <location>
        <begin position="234"/>
        <end position="256"/>
    </location>
</feature>
<feature type="domain" description="Major facilitator superfamily (MFS) profile" evidence="7">
    <location>
        <begin position="25"/>
        <end position="424"/>
    </location>
</feature>
<dbReference type="OrthoDB" id="6395875at2"/>
<keyword evidence="5 6" id="KW-0472">Membrane</keyword>
<dbReference type="Proteomes" id="UP000190341">
    <property type="component" value="Unassembled WGS sequence"/>
</dbReference>
<evidence type="ECO:0000259" key="7">
    <source>
        <dbReference type="PROSITE" id="PS50850"/>
    </source>
</evidence>
<evidence type="ECO:0000313" key="9">
    <source>
        <dbReference type="Proteomes" id="UP000190341"/>
    </source>
</evidence>
<feature type="transmembrane region" description="Helical" evidence="6">
    <location>
        <begin position="268"/>
        <end position="288"/>
    </location>
</feature>
<dbReference type="AlphaFoldDB" id="A0A1T5M1G2"/>
<gene>
    <name evidence="8" type="ORF">SAMN06296058_3599</name>
</gene>
<sequence>MSVTNPGAISPPTRSFPLGGTMAWWVWILAVTFVVYLFSFQTGYAIVNPSVQKDVGLNITQVGTIAAVYTWAFAICQFFGGALLDRLGSRKVLPISIALVTLGIFMFANAHSYGMLLLSQVIIAIGSCTGFVGAGYVGGQWFGMAKFSFMFGLVQVVAALTSAFSVNLIGLALSATTWRTLFNWTAISGIVLFVLALMYIRNPAPVEHHDEGGIGAFFGSVLRNMAEVAKIGHVWVAALGGAYSFGVMLALGVVWMPKLLQVHGFSEGTSNFGASMLWFGLAAGSAVIPHWSDVIQRRKLPIIVGAVVQLLALLILLYLGGIGLLFAFILCFLFGFANAAHMLAFSTAADVVKPSQIGTSAAIVNGIMFIFGGILMNRPGVRIGWGLEAGVPPASLQLAQYAALPALVACVLALLIALVMRETYPAHH</sequence>
<dbReference type="InterPro" id="IPR011701">
    <property type="entry name" value="MFS"/>
</dbReference>
<feature type="transmembrane region" description="Helical" evidence="6">
    <location>
        <begin position="300"/>
        <end position="319"/>
    </location>
</feature>
<evidence type="ECO:0000256" key="6">
    <source>
        <dbReference type="SAM" id="Phobius"/>
    </source>
</evidence>
<keyword evidence="2" id="KW-1003">Cell membrane</keyword>
<dbReference type="GO" id="GO:0022857">
    <property type="term" value="F:transmembrane transporter activity"/>
    <property type="evidence" value="ECO:0007669"/>
    <property type="project" value="InterPro"/>
</dbReference>
<dbReference type="Gene3D" id="1.20.1250.20">
    <property type="entry name" value="MFS general substrate transporter like domains"/>
    <property type="match status" value="2"/>
</dbReference>
<feature type="transmembrane region" description="Helical" evidence="6">
    <location>
        <begin position="325"/>
        <end position="345"/>
    </location>
</feature>
<comment type="subcellular location">
    <subcellularLocation>
        <location evidence="1">Cell membrane</location>
        <topology evidence="1">Multi-pass membrane protein</topology>
    </subcellularLocation>
</comment>
<evidence type="ECO:0000256" key="1">
    <source>
        <dbReference type="ARBA" id="ARBA00004651"/>
    </source>
</evidence>
<feature type="transmembrane region" description="Helical" evidence="6">
    <location>
        <begin position="24"/>
        <end position="47"/>
    </location>
</feature>
<dbReference type="PROSITE" id="PS50850">
    <property type="entry name" value="MFS"/>
    <property type="match status" value="1"/>
</dbReference>
<name>A0A1T5M1G2_9GAMM</name>
<evidence type="ECO:0000256" key="2">
    <source>
        <dbReference type="ARBA" id="ARBA00022475"/>
    </source>
</evidence>
<dbReference type="PANTHER" id="PTHR43124">
    <property type="entry name" value="PURINE EFFLUX PUMP PBUE"/>
    <property type="match status" value="1"/>
</dbReference>
<keyword evidence="4 6" id="KW-1133">Transmembrane helix</keyword>
<feature type="transmembrane region" description="Helical" evidence="6">
    <location>
        <begin position="398"/>
        <end position="420"/>
    </location>
</feature>
<protein>
    <submittedName>
        <fullName evidence="8">Sugar phosphate permease</fullName>
    </submittedName>
</protein>
<dbReference type="Pfam" id="PF07690">
    <property type="entry name" value="MFS_1"/>
    <property type="match status" value="1"/>
</dbReference>
<evidence type="ECO:0000256" key="5">
    <source>
        <dbReference type="ARBA" id="ARBA00023136"/>
    </source>
</evidence>
<feature type="transmembrane region" description="Helical" evidence="6">
    <location>
        <begin position="357"/>
        <end position="378"/>
    </location>
</feature>
<feature type="transmembrane region" description="Helical" evidence="6">
    <location>
        <begin position="116"/>
        <end position="137"/>
    </location>
</feature>
<dbReference type="EMBL" id="FUZV01000002">
    <property type="protein sequence ID" value="SKC82070.1"/>
    <property type="molecule type" value="Genomic_DNA"/>
</dbReference>
<keyword evidence="3 6" id="KW-0812">Transmembrane</keyword>
<dbReference type="InterPro" id="IPR036259">
    <property type="entry name" value="MFS_trans_sf"/>
</dbReference>
<evidence type="ECO:0000313" key="8">
    <source>
        <dbReference type="EMBL" id="SKC82070.1"/>
    </source>
</evidence>
<dbReference type="InterPro" id="IPR050189">
    <property type="entry name" value="MFS_Efflux_Transporters"/>
</dbReference>
<feature type="transmembrane region" description="Helical" evidence="6">
    <location>
        <begin position="181"/>
        <end position="200"/>
    </location>
</feature>
<dbReference type="STRING" id="428993.SAMN06296058_3599"/>
<organism evidence="8 9">
    <name type="scientific">Pseudoxanthomonas indica</name>
    <dbReference type="NCBI Taxonomy" id="428993"/>
    <lineage>
        <taxon>Bacteria</taxon>
        <taxon>Pseudomonadati</taxon>
        <taxon>Pseudomonadota</taxon>
        <taxon>Gammaproteobacteria</taxon>
        <taxon>Lysobacterales</taxon>
        <taxon>Lysobacteraceae</taxon>
        <taxon>Pseudoxanthomonas</taxon>
    </lineage>
</organism>
<feature type="transmembrane region" description="Helical" evidence="6">
    <location>
        <begin position="149"/>
        <end position="175"/>
    </location>
</feature>
<proteinExistence type="predicted"/>
<dbReference type="SUPFAM" id="SSF103473">
    <property type="entry name" value="MFS general substrate transporter"/>
    <property type="match status" value="1"/>
</dbReference>
<dbReference type="InterPro" id="IPR020846">
    <property type="entry name" value="MFS_dom"/>
</dbReference>
<feature type="transmembrane region" description="Helical" evidence="6">
    <location>
        <begin position="59"/>
        <end position="80"/>
    </location>
</feature>
<dbReference type="PANTHER" id="PTHR43124:SF3">
    <property type="entry name" value="CHLORAMPHENICOL EFFLUX PUMP RV0191"/>
    <property type="match status" value="1"/>
</dbReference>
<evidence type="ECO:0000256" key="3">
    <source>
        <dbReference type="ARBA" id="ARBA00022692"/>
    </source>
</evidence>
<feature type="transmembrane region" description="Helical" evidence="6">
    <location>
        <begin position="92"/>
        <end position="110"/>
    </location>
</feature>
<reference evidence="8 9" key="1">
    <citation type="submission" date="2017-02" db="EMBL/GenBank/DDBJ databases">
        <authorList>
            <person name="Peterson S.W."/>
        </authorList>
    </citation>
    <scope>NUCLEOTIDE SEQUENCE [LARGE SCALE GENOMIC DNA]</scope>
    <source>
        <strain evidence="8 9">P15</strain>
    </source>
</reference>